<dbReference type="InterPro" id="IPR017911">
    <property type="entry name" value="MacB-like_ATP-bd"/>
</dbReference>
<dbReference type="GO" id="GO:0016887">
    <property type="term" value="F:ATP hydrolysis activity"/>
    <property type="evidence" value="ECO:0007669"/>
    <property type="project" value="InterPro"/>
</dbReference>
<dbReference type="GO" id="GO:0005524">
    <property type="term" value="F:ATP binding"/>
    <property type="evidence" value="ECO:0007669"/>
    <property type="project" value="UniProtKB-KW"/>
</dbReference>
<dbReference type="InterPro" id="IPR015854">
    <property type="entry name" value="ABC_transpr_LolD-like"/>
</dbReference>
<gene>
    <name evidence="5" type="ORF">SAMN05421753_1262</name>
</gene>
<dbReference type="PANTHER" id="PTHR24220:SF659">
    <property type="entry name" value="TRANSPORTER, PUTATIVE-RELATED"/>
    <property type="match status" value="1"/>
</dbReference>
<dbReference type="Pfam" id="PF00005">
    <property type="entry name" value="ABC_tran"/>
    <property type="match status" value="1"/>
</dbReference>
<dbReference type="GO" id="GO:0022857">
    <property type="term" value="F:transmembrane transporter activity"/>
    <property type="evidence" value="ECO:0007669"/>
    <property type="project" value="TreeGrafter"/>
</dbReference>
<evidence type="ECO:0000313" key="6">
    <source>
        <dbReference type="Proteomes" id="UP000199518"/>
    </source>
</evidence>
<keyword evidence="2" id="KW-0547">Nucleotide-binding</keyword>
<keyword evidence="6" id="KW-1185">Reference proteome</keyword>
<protein>
    <submittedName>
        <fullName evidence="5">Putative ABC transport system ATP-binding protein</fullName>
    </submittedName>
</protein>
<dbReference type="PROSITE" id="PS00211">
    <property type="entry name" value="ABC_TRANSPORTER_1"/>
    <property type="match status" value="1"/>
</dbReference>
<keyword evidence="3 5" id="KW-0067">ATP-binding</keyword>
<reference evidence="6" key="1">
    <citation type="submission" date="2016-10" db="EMBL/GenBank/DDBJ databases">
        <authorList>
            <person name="Varghese N."/>
            <person name="Submissions S."/>
        </authorList>
    </citation>
    <scope>NUCLEOTIDE SEQUENCE [LARGE SCALE GENOMIC DNA]</scope>
    <source>
        <strain evidence="6">DSM 26348</strain>
    </source>
</reference>
<dbReference type="PANTHER" id="PTHR24220">
    <property type="entry name" value="IMPORT ATP-BINDING PROTEIN"/>
    <property type="match status" value="1"/>
</dbReference>
<organism evidence="5 6">
    <name type="scientific">Planctomicrobium piriforme</name>
    <dbReference type="NCBI Taxonomy" id="1576369"/>
    <lineage>
        <taxon>Bacteria</taxon>
        <taxon>Pseudomonadati</taxon>
        <taxon>Planctomycetota</taxon>
        <taxon>Planctomycetia</taxon>
        <taxon>Planctomycetales</taxon>
        <taxon>Planctomycetaceae</taxon>
        <taxon>Planctomicrobium</taxon>
    </lineage>
</organism>
<evidence type="ECO:0000259" key="4">
    <source>
        <dbReference type="PROSITE" id="PS50893"/>
    </source>
</evidence>
<dbReference type="InterPro" id="IPR003439">
    <property type="entry name" value="ABC_transporter-like_ATP-bd"/>
</dbReference>
<accession>A0A1I3SWE0</accession>
<dbReference type="SMART" id="SM00382">
    <property type="entry name" value="AAA"/>
    <property type="match status" value="1"/>
</dbReference>
<dbReference type="Proteomes" id="UP000199518">
    <property type="component" value="Unassembled WGS sequence"/>
</dbReference>
<name>A0A1I3SWE0_9PLAN</name>
<dbReference type="Gene3D" id="3.40.50.300">
    <property type="entry name" value="P-loop containing nucleotide triphosphate hydrolases"/>
    <property type="match status" value="1"/>
</dbReference>
<dbReference type="OrthoDB" id="273392at2"/>
<proteinExistence type="predicted"/>
<evidence type="ECO:0000256" key="1">
    <source>
        <dbReference type="ARBA" id="ARBA00022448"/>
    </source>
</evidence>
<dbReference type="RefSeq" id="WP_092056896.1">
    <property type="nucleotide sequence ID" value="NZ_FOQD01000026.1"/>
</dbReference>
<evidence type="ECO:0000313" key="5">
    <source>
        <dbReference type="EMBL" id="SFJ62693.1"/>
    </source>
</evidence>
<dbReference type="GO" id="GO:0005886">
    <property type="term" value="C:plasma membrane"/>
    <property type="evidence" value="ECO:0007669"/>
    <property type="project" value="TreeGrafter"/>
</dbReference>
<dbReference type="SUPFAM" id="SSF52540">
    <property type="entry name" value="P-loop containing nucleoside triphosphate hydrolases"/>
    <property type="match status" value="1"/>
</dbReference>
<dbReference type="InterPro" id="IPR027417">
    <property type="entry name" value="P-loop_NTPase"/>
</dbReference>
<evidence type="ECO:0000256" key="3">
    <source>
        <dbReference type="ARBA" id="ARBA00022840"/>
    </source>
</evidence>
<keyword evidence="1" id="KW-0813">Transport</keyword>
<dbReference type="STRING" id="1576369.SAMN05421753_1262"/>
<dbReference type="CDD" id="cd03255">
    <property type="entry name" value="ABC_MJ0796_LolCDE_FtsE"/>
    <property type="match status" value="1"/>
</dbReference>
<dbReference type="EMBL" id="FOQD01000026">
    <property type="protein sequence ID" value="SFJ62693.1"/>
    <property type="molecule type" value="Genomic_DNA"/>
</dbReference>
<sequence>MSLQLRKIRKSYREPGGGTLPVLNIDSFELPQGTQAALIGQSGGGKTTLLNVISGITMPDAGEVIVDGTDITRLVEPARDRFRAERIGIVFQTFHLLPAFSALENILLGMVFAGRADRAYARQLLERVGLGKRMNHRPSQLSVGEQQRVSVARALANRPRLMLADEPTASVDVANQANILNLLRQACQEHNVSLLLVTHSAEVSAQFDRVEQLSAFNRPGDAK</sequence>
<feature type="domain" description="ABC transporter" evidence="4">
    <location>
        <begin position="3"/>
        <end position="223"/>
    </location>
</feature>
<dbReference type="AlphaFoldDB" id="A0A1I3SWE0"/>
<evidence type="ECO:0000256" key="2">
    <source>
        <dbReference type="ARBA" id="ARBA00022741"/>
    </source>
</evidence>
<dbReference type="InterPro" id="IPR003593">
    <property type="entry name" value="AAA+_ATPase"/>
</dbReference>
<dbReference type="InterPro" id="IPR017871">
    <property type="entry name" value="ABC_transporter-like_CS"/>
</dbReference>
<dbReference type="PROSITE" id="PS50893">
    <property type="entry name" value="ABC_TRANSPORTER_2"/>
    <property type="match status" value="1"/>
</dbReference>